<reference evidence="1 2" key="2">
    <citation type="submission" date="2007-06" db="EMBL/GenBank/DDBJ databases">
        <title>Draft genome sequence of Pseudoflavonifractor capillosus ATCC 29799.</title>
        <authorList>
            <person name="Sudarsanam P."/>
            <person name="Ley R."/>
            <person name="Guruge J."/>
            <person name="Turnbaugh P.J."/>
            <person name="Mahowald M."/>
            <person name="Liep D."/>
            <person name="Gordon J."/>
        </authorList>
    </citation>
    <scope>NUCLEOTIDE SEQUENCE [LARGE SCALE GENOMIC DNA]</scope>
    <source>
        <strain evidence="1 2">ATCC 29799</strain>
    </source>
</reference>
<dbReference type="EMBL" id="AAXG02000013">
    <property type="protein sequence ID" value="EDM99878.1"/>
    <property type="molecule type" value="Genomic_DNA"/>
</dbReference>
<reference evidence="1 2" key="1">
    <citation type="submission" date="2007-04" db="EMBL/GenBank/DDBJ databases">
        <authorList>
            <person name="Fulton L."/>
            <person name="Clifton S."/>
            <person name="Fulton B."/>
            <person name="Xu J."/>
            <person name="Minx P."/>
            <person name="Pepin K.H."/>
            <person name="Johnson M."/>
            <person name="Thiruvilangam P."/>
            <person name="Bhonagiri V."/>
            <person name="Nash W.E."/>
            <person name="Mardis E.R."/>
            <person name="Wilson R.K."/>
        </authorList>
    </citation>
    <scope>NUCLEOTIDE SEQUENCE [LARGE SCALE GENOMIC DNA]</scope>
    <source>
        <strain evidence="1 2">ATCC 29799</strain>
    </source>
</reference>
<dbReference type="AlphaFoldDB" id="A6NVA9"/>
<proteinExistence type="predicted"/>
<dbReference type="STRING" id="411467.BACCAP_02144"/>
<comment type="caution">
    <text evidence="1">The sequence shown here is derived from an EMBL/GenBank/DDBJ whole genome shotgun (WGS) entry which is preliminary data.</text>
</comment>
<name>A6NVA9_9FIRM</name>
<dbReference type="Proteomes" id="UP000003639">
    <property type="component" value="Unassembled WGS sequence"/>
</dbReference>
<evidence type="ECO:0000313" key="1">
    <source>
        <dbReference type="EMBL" id="EDM99878.1"/>
    </source>
</evidence>
<sequence>MITDNLIINIASLSAPVKGKSSLDKLAFWLYIQNIVIKHCFEL</sequence>
<gene>
    <name evidence="1" type="ORF">BACCAP_02144</name>
</gene>
<protein>
    <submittedName>
        <fullName evidence="1">Uncharacterized protein</fullName>
    </submittedName>
</protein>
<evidence type="ECO:0000313" key="2">
    <source>
        <dbReference type="Proteomes" id="UP000003639"/>
    </source>
</evidence>
<keyword evidence="2" id="KW-1185">Reference proteome</keyword>
<accession>A6NVA9</accession>
<organism evidence="1 2">
    <name type="scientific">Pseudoflavonifractor capillosus ATCC 29799</name>
    <dbReference type="NCBI Taxonomy" id="411467"/>
    <lineage>
        <taxon>Bacteria</taxon>
        <taxon>Bacillati</taxon>
        <taxon>Bacillota</taxon>
        <taxon>Clostridia</taxon>
        <taxon>Eubacteriales</taxon>
        <taxon>Oscillospiraceae</taxon>
        <taxon>Pseudoflavonifractor</taxon>
    </lineage>
</organism>